<keyword evidence="4" id="KW-1185">Reference proteome</keyword>
<comment type="similarity">
    <text evidence="1 2">Belongs to the enoyl-CoA hydratase/isomerase family.</text>
</comment>
<evidence type="ECO:0000313" key="3">
    <source>
        <dbReference type="EMBL" id="MBB6253328.1"/>
    </source>
</evidence>
<dbReference type="InterPro" id="IPR018376">
    <property type="entry name" value="Enoyl-CoA_hyd/isom_CS"/>
</dbReference>
<name>A0A7X0B066_9PROT</name>
<dbReference type="SUPFAM" id="SSF52096">
    <property type="entry name" value="ClpP/crotonase"/>
    <property type="match status" value="1"/>
</dbReference>
<dbReference type="EC" id="4.2.1.17" evidence="3"/>
<evidence type="ECO:0000256" key="2">
    <source>
        <dbReference type="RuleBase" id="RU003707"/>
    </source>
</evidence>
<dbReference type="Gene3D" id="1.10.12.10">
    <property type="entry name" value="Lyase 2-enoyl-coa Hydratase, Chain A, domain 2"/>
    <property type="match status" value="1"/>
</dbReference>
<keyword evidence="3" id="KW-0456">Lyase</keyword>
<sequence length="272" mass="28203">MTPLITCGTVEAGIRVIRLARPEARNALTLGMMRQLDSILDDIAADDGCHVVVLAADGTAFCAGLDLKIAFFGDEAPEGVADSVALQELFAGTILKLHRLPQPVIAAVQGAAVGAGFGLALAADVRVAAASAAFHVGAVKIGLSAGECGISYHLPRLVGAGRAFEIMLTGRPVSAAEAREMGLVSRVVIDGAVFGQALAIAHGIAAHASYSIRETKRVMWANLEATGCEAAMELENRIQVAGLMTADFREGARAFAEKRPPRFMGTVRGNGA</sequence>
<dbReference type="PANTHER" id="PTHR43802">
    <property type="entry name" value="ENOYL-COA HYDRATASE"/>
    <property type="match status" value="1"/>
</dbReference>
<dbReference type="Gene3D" id="3.90.226.10">
    <property type="entry name" value="2-enoyl-CoA Hydratase, Chain A, domain 1"/>
    <property type="match status" value="1"/>
</dbReference>
<organism evidence="3 4">
    <name type="scientific">Nitrospirillum iridis</name>
    <dbReference type="NCBI Taxonomy" id="765888"/>
    <lineage>
        <taxon>Bacteria</taxon>
        <taxon>Pseudomonadati</taxon>
        <taxon>Pseudomonadota</taxon>
        <taxon>Alphaproteobacteria</taxon>
        <taxon>Rhodospirillales</taxon>
        <taxon>Azospirillaceae</taxon>
        <taxon>Nitrospirillum</taxon>
    </lineage>
</organism>
<dbReference type="PROSITE" id="PS00166">
    <property type="entry name" value="ENOYL_COA_HYDRATASE"/>
    <property type="match status" value="1"/>
</dbReference>
<dbReference type="PANTHER" id="PTHR43802:SF1">
    <property type="entry name" value="IP11341P-RELATED"/>
    <property type="match status" value="1"/>
</dbReference>
<reference evidence="3 4" key="1">
    <citation type="submission" date="2020-08" db="EMBL/GenBank/DDBJ databases">
        <title>Genomic Encyclopedia of Type Strains, Phase IV (KMG-IV): sequencing the most valuable type-strain genomes for metagenomic binning, comparative biology and taxonomic classification.</title>
        <authorList>
            <person name="Goeker M."/>
        </authorList>
    </citation>
    <scope>NUCLEOTIDE SEQUENCE [LARGE SCALE GENOMIC DNA]</scope>
    <source>
        <strain evidence="3 4">DSM 22198</strain>
    </source>
</reference>
<accession>A0A7X0B066</accession>
<dbReference type="InterPro" id="IPR014748">
    <property type="entry name" value="Enoyl-CoA_hydra_C"/>
</dbReference>
<gene>
    <name evidence="3" type="ORF">FHS74_003897</name>
</gene>
<dbReference type="AlphaFoldDB" id="A0A7X0B066"/>
<dbReference type="EMBL" id="JACIIZ010000011">
    <property type="protein sequence ID" value="MBB6253328.1"/>
    <property type="molecule type" value="Genomic_DNA"/>
</dbReference>
<dbReference type="Pfam" id="PF00378">
    <property type="entry name" value="ECH_1"/>
    <property type="match status" value="1"/>
</dbReference>
<comment type="caution">
    <text evidence="3">The sequence shown here is derived from an EMBL/GenBank/DDBJ whole genome shotgun (WGS) entry which is preliminary data.</text>
</comment>
<evidence type="ECO:0000313" key="4">
    <source>
        <dbReference type="Proteomes" id="UP000539175"/>
    </source>
</evidence>
<dbReference type="Proteomes" id="UP000539175">
    <property type="component" value="Unassembled WGS sequence"/>
</dbReference>
<evidence type="ECO:0000256" key="1">
    <source>
        <dbReference type="ARBA" id="ARBA00005254"/>
    </source>
</evidence>
<protein>
    <submittedName>
        <fullName evidence="3">Enoyl-CoA hydratase</fullName>
        <ecNumber evidence="3">4.2.1.17</ecNumber>
    </submittedName>
</protein>
<dbReference type="RefSeq" id="WP_184803666.1">
    <property type="nucleotide sequence ID" value="NZ_JACIIZ010000011.1"/>
</dbReference>
<dbReference type="InterPro" id="IPR001753">
    <property type="entry name" value="Enoyl-CoA_hydra/iso"/>
</dbReference>
<dbReference type="CDD" id="cd06558">
    <property type="entry name" value="crotonase-like"/>
    <property type="match status" value="1"/>
</dbReference>
<dbReference type="GO" id="GO:0004300">
    <property type="term" value="F:enoyl-CoA hydratase activity"/>
    <property type="evidence" value="ECO:0007669"/>
    <property type="project" value="UniProtKB-EC"/>
</dbReference>
<dbReference type="InterPro" id="IPR029045">
    <property type="entry name" value="ClpP/crotonase-like_dom_sf"/>
</dbReference>
<proteinExistence type="inferred from homology"/>